<evidence type="ECO:0000259" key="2">
    <source>
        <dbReference type="Pfam" id="PF01443"/>
    </source>
</evidence>
<gene>
    <name evidence="3" type="ORF">EEDITHA_LOCUS11930</name>
</gene>
<dbReference type="Proteomes" id="UP001153954">
    <property type="component" value="Unassembled WGS sequence"/>
</dbReference>
<dbReference type="Pfam" id="PF01443">
    <property type="entry name" value="Viral_helicase1"/>
    <property type="match status" value="1"/>
</dbReference>
<comment type="caution">
    <text evidence="3">The sequence shown here is derived from an EMBL/GenBank/DDBJ whole genome shotgun (WGS) entry which is preliminary data.</text>
</comment>
<keyword evidence="4" id="KW-1185">Reference proteome</keyword>
<evidence type="ECO:0000313" key="3">
    <source>
        <dbReference type="EMBL" id="CAH2096614.1"/>
    </source>
</evidence>
<reference evidence="3" key="1">
    <citation type="submission" date="2022-03" db="EMBL/GenBank/DDBJ databases">
        <authorList>
            <person name="Tunstrom K."/>
        </authorList>
    </citation>
    <scope>NUCLEOTIDE SEQUENCE</scope>
</reference>
<accession>A0AAU9UCW4</accession>
<evidence type="ECO:0000313" key="4">
    <source>
        <dbReference type="Proteomes" id="UP001153954"/>
    </source>
</evidence>
<feature type="domain" description="(+)RNA virus helicase C-terminal" evidence="2">
    <location>
        <begin position="1"/>
        <end position="48"/>
    </location>
</feature>
<dbReference type="EMBL" id="CAKOGL010000016">
    <property type="protein sequence ID" value="CAH2096614.1"/>
    <property type="molecule type" value="Genomic_DNA"/>
</dbReference>
<dbReference type="InterPro" id="IPR027351">
    <property type="entry name" value="(+)RNA_virus_helicase_core_dom"/>
</dbReference>
<dbReference type="AlphaFoldDB" id="A0AAU9UCW4"/>
<feature type="region of interest" description="Disordered" evidence="1">
    <location>
        <begin position="92"/>
        <end position="113"/>
    </location>
</feature>
<dbReference type="GO" id="GO:0005524">
    <property type="term" value="F:ATP binding"/>
    <property type="evidence" value="ECO:0007669"/>
    <property type="project" value="InterPro"/>
</dbReference>
<dbReference type="InterPro" id="IPR027417">
    <property type="entry name" value="P-loop_NTPase"/>
</dbReference>
<protein>
    <recommendedName>
        <fullName evidence="2">(+)RNA virus helicase C-terminal domain-containing protein</fullName>
    </recommendedName>
</protein>
<proteinExistence type="predicted"/>
<dbReference type="Gene3D" id="3.40.50.300">
    <property type="entry name" value="P-loop containing nucleotide triphosphate hydrolases"/>
    <property type="match status" value="1"/>
</dbReference>
<name>A0AAU9UCW4_EUPED</name>
<dbReference type="SUPFAM" id="SSF52540">
    <property type="entry name" value="P-loop containing nucleoside triphosphate hydrolases"/>
    <property type="match status" value="1"/>
</dbReference>
<sequence>MTIHEAQGQTREGVIIIQTKTRRLRIHDSIPHAVVAVTRHTKTCVYYTDDGGDAIGRFVQRAVEATSKEILEHTLKMAIQKRDTAVIEDVLGQLRSPSGRAGTESDKKKKKKT</sequence>
<organism evidence="3 4">
    <name type="scientific">Euphydryas editha</name>
    <name type="common">Edith's checkerspot</name>
    <dbReference type="NCBI Taxonomy" id="104508"/>
    <lineage>
        <taxon>Eukaryota</taxon>
        <taxon>Metazoa</taxon>
        <taxon>Ecdysozoa</taxon>
        <taxon>Arthropoda</taxon>
        <taxon>Hexapoda</taxon>
        <taxon>Insecta</taxon>
        <taxon>Pterygota</taxon>
        <taxon>Neoptera</taxon>
        <taxon>Endopterygota</taxon>
        <taxon>Lepidoptera</taxon>
        <taxon>Glossata</taxon>
        <taxon>Ditrysia</taxon>
        <taxon>Papilionoidea</taxon>
        <taxon>Nymphalidae</taxon>
        <taxon>Nymphalinae</taxon>
        <taxon>Euphydryas</taxon>
    </lineage>
</organism>
<evidence type="ECO:0000256" key="1">
    <source>
        <dbReference type="SAM" id="MobiDB-lite"/>
    </source>
</evidence>